<evidence type="ECO:0000259" key="3">
    <source>
        <dbReference type="PROSITE" id="PS51820"/>
    </source>
</evidence>
<accession>A0A939GBX8</accession>
<dbReference type="PANTHER" id="PTHR46769">
    <property type="entry name" value="POLYCYSTIC KIDNEY AND HEPATIC DISEASE 1 (AUTOSOMAL RECESSIVE)-LIKE 1"/>
    <property type="match status" value="1"/>
</dbReference>
<sequence>MKRPLLLFFLIIQSCMVYAQVDYSFGTSMGTYAPLSGAATATLTAANPGGRSLLDEAFANNIPIGFGFQYNGLNCSIIHLNANGFASLGAPFLPSPTDPTYDANELRAATGYRGAARPVLAPFWDNLVFTNATDLTYKTEGSAPNRVFTAQWQNMAWQSGTAALSFQLKLYETTNIIEFVYRQEGSTGVGAKSASIGITAQAGAQLIDDEAGNFLSLNSAGGTPTSSTLVETETIADRPATGQVYRFIPATCAPPAGLVFTTYGLTSASVQWTARAGTGSYEYGINNIEVPPANRLTTSGTTSAFTGLSPNQNYYVYVRSQCGSAWRVVSFKTTSAATVPYSEGFEAALDNALPRAMRRENLSNTFGDSYWQTTDLVTAATGSKAAVVAAPFVAGQSWLYTPGLSLVGGTTYKVSLKYASTAGMQGLELRWGTGVGSAAMTNLLLNVPAITGTAYQQNSASFVAPATDTYYVGFLCKSAVNNGLLTLDDLSITVDSSPVVAVTSVSVSPASASLLVGETTQLTATVAPNNATNKNVSWISGNTAVATVDGTGKVTAIAAGNAVITVTTTDGNKTASSTITVTAPITGTGTSTMALATWDFAGKGGQNNLSASTKAADISSAVAKLGPGLSVINYLSNGLTGTEQTATNLAGALLGNDYISFTVSPVAGKNLTLTKVDIRPVSQNRTRSFAVFSSVGGFASGQQLATFTGTNDQGGSLQSVTVSNHASLTATVEFRVYVYGGTDVYESAGIGNRNGAARAYDLAIIGTSAAATTPPAVATGKIIREYWSNIPGNGTSLIPLTQPVSGTAELTSLEGPTNWSDNYGTRIRGYVIPSTTGSYTLYAAGDDNVDLFLSSNDNPANKTRIAYVSNWTDSRQWTKETNQKSATINLVAGQKYYVEILHKEGGGGDNLAVGWTGPGISAITVIGGANIAPYVVSGAPRLAVSEAEHSIRIYPNPVGESFIISGLAQPSTVDVVSPDGRMMQRHEQVENQSRIGTGELQTGLYLIRVVNPVQGVVIQKIIKQ</sequence>
<feature type="chain" id="PRO_5037276471" evidence="2">
    <location>
        <begin position="20"/>
        <end position="1024"/>
    </location>
</feature>
<protein>
    <submittedName>
        <fullName evidence="4">Ig-like domain-containing protein</fullName>
    </submittedName>
</protein>
<dbReference type="Pfam" id="PF07691">
    <property type="entry name" value="PA14"/>
    <property type="match status" value="1"/>
</dbReference>
<evidence type="ECO:0000256" key="1">
    <source>
        <dbReference type="ARBA" id="ARBA00022729"/>
    </source>
</evidence>
<evidence type="ECO:0000256" key="2">
    <source>
        <dbReference type="SAM" id="SignalP"/>
    </source>
</evidence>
<dbReference type="InterPro" id="IPR011658">
    <property type="entry name" value="PA14_dom"/>
</dbReference>
<dbReference type="PANTHER" id="PTHR46769:SF2">
    <property type="entry name" value="FIBROCYSTIN-L ISOFORM 2 PRECURSOR-RELATED"/>
    <property type="match status" value="1"/>
</dbReference>
<proteinExistence type="predicted"/>
<dbReference type="RefSeq" id="WP_207337825.1">
    <property type="nucleotide sequence ID" value="NZ_JAFMYU010000023.1"/>
</dbReference>
<dbReference type="Gene3D" id="2.60.40.1080">
    <property type="match status" value="1"/>
</dbReference>
<dbReference type="PROSITE" id="PS51257">
    <property type="entry name" value="PROKAR_LIPOPROTEIN"/>
    <property type="match status" value="1"/>
</dbReference>
<dbReference type="NCBIfam" id="NF038128">
    <property type="entry name" value="choice_anch_J"/>
    <property type="match status" value="1"/>
</dbReference>
<dbReference type="Gene3D" id="2.60.120.260">
    <property type="entry name" value="Galactose-binding domain-like"/>
    <property type="match status" value="1"/>
</dbReference>
<keyword evidence="5" id="KW-1185">Reference proteome</keyword>
<dbReference type="SUPFAM" id="SSF56988">
    <property type="entry name" value="Anthrax protective antigen"/>
    <property type="match status" value="1"/>
</dbReference>
<keyword evidence="1 2" id="KW-0732">Signal</keyword>
<dbReference type="InterPro" id="IPR003343">
    <property type="entry name" value="Big_2"/>
</dbReference>
<gene>
    <name evidence="4" type="ORF">J2I48_22825</name>
</gene>
<dbReference type="Gene3D" id="2.60.40.10">
    <property type="entry name" value="Immunoglobulins"/>
    <property type="match status" value="1"/>
</dbReference>
<dbReference type="PROSITE" id="PS51820">
    <property type="entry name" value="PA14"/>
    <property type="match status" value="1"/>
</dbReference>
<feature type="signal peptide" evidence="2">
    <location>
        <begin position="1"/>
        <end position="19"/>
    </location>
</feature>
<evidence type="ECO:0000313" key="5">
    <source>
        <dbReference type="Proteomes" id="UP000664795"/>
    </source>
</evidence>
<dbReference type="InterPro" id="IPR008964">
    <property type="entry name" value="Invasin/intimin_cell_adhesion"/>
</dbReference>
<dbReference type="InterPro" id="IPR052387">
    <property type="entry name" value="Fibrocystin"/>
</dbReference>
<dbReference type="SUPFAM" id="SSF49373">
    <property type="entry name" value="Invasin/intimin cell-adhesion fragments"/>
    <property type="match status" value="1"/>
</dbReference>
<dbReference type="AlphaFoldDB" id="A0A939GBX8"/>
<evidence type="ECO:0000313" key="4">
    <source>
        <dbReference type="EMBL" id="MBO0933861.1"/>
    </source>
</evidence>
<dbReference type="InterPro" id="IPR013783">
    <property type="entry name" value="Ig-like_fold"/>
</dbReference>
<comment type="caution">
    <text evidence="4">The sequence shown here is derived from an EMBL/GenBank/DDBJ whole genome shotgun (WGS) entry which is preliminary data.</text>
</comment>
<dbReference type="Pfam" id="PF02368">
    <property type="entry name" value="Big_2"/>
    <property type="match status" value="1"/>
</dbReference>
<dbReference type="InterPro" id="IPR036116">
    <property type="entry name" value="FN3_sf"/>
</dbReference>
<dbReference type="Gene3D" id="2.60.120.1560">
    <property type="match status" value="1"/>
</dbReference>
<organism evidence="4 5">
    <name type="scientific">Fibrella aquatilis</name>
    <dbReference type="NCBI Taxonomy" id="2817059"/>
    <lineage>
        <taxon>Bacteria</taxon>
        <taxon>Pseudomonadati</taxon>
        <taxon>Bacteroidota</taxon>
        <taxon>Cytophagia</taxon>
        <taxon>Cytophagales</taxon>
        <taxon>Spirosomataceae</taxon>
        <taxon>Fibrella</taxon>
    </lineage>
</organism>
<dbReference type="SMART" id="SM00758">
    <property type="entry name" value="PA14"/>
    <property type="match status" value="1"/>
</dbReference>
<dbReference type="InterPro" id="IPR037524">
    <property type="entry name" value="PA14/GLEYA"/>
</dbReference>
<dbReference type="EMBL" id="JAFMYU010000023">
    <property type="protein sequence ID" value="MBO0933861.1"/>
    <property type="molecule type" value="Genomic_DNA"/>
</dbReference>
<dbReference type="InterPro" id="IPR026444">
    <property type="entry name" value="Secre_tail"/>
</dbReference>
<feature type="domain" description="PA14" evidence="3">
    <location>
        <begin position="777"/>
        <end position="930"/>
    </location>
</feature>
<dbReference type="Pfam" id="PF18962">
    <property type="entry name" value="Por_Secre_tail"/>
    <property type="match status" value="1"/>
</dbReference>
<dbReference type="SUPFAM" id="SSF49265">
    <property type="entry name" value="Fibronectin type III"/>
    <property type="match status" value="1"/>
</dbReference>
<name>A0A939GBX8_9BACT</name>
<dbReference type="SMART" id="SM00635">
    <property type="entry name" value="BID_2"/>
    <property type="match status" value="1"/>
</dbReference>
<dbReference type="NCBIfam" id="TIGR04183">
    <property type="entry name" value="Por_Secre_tail"/>
    <property type="match status" value="1"/>
</dbReference>
<dbReference type="Proteomes" id="UP000664795">
    <property type="component" value="Unassembled WGS sequence"/>
</dbReference>
<reference evidence="4 5" key="1">
    <citation type="submission" date="2021-03" db="EMBL/GenBank/DDBJ databases">
        <title>Fibrella sp. HMF5036 genome sequencing and assembly.</title>
        <authorList>
            <person name="Kang H."/>
            <person name="Kim H."/>
            <person name="Bae S."/>
            <person name="Joh K."/>
        </authorList>
    </citation>
    <scope>NUCLEOTIDE SEQUENCE [LARGE SCALE GENOMIC DNA]</scope>
    <source>
        <strain evidence="4 5">HMF5036</strain>
    </source>
</reference>